<comment type="caution">
    <text evidence="2">The sequence shown here is derived from an EMBL/GenBank/DDBJ whole genome shotgun (WGS) entry which is preliminary data.</text>
</comment>
<dbReference type="PANTHER" id="PTHR36356">
    <property type="entry name" value="EXPRESSED PROTEIN"/>
    <property type="match status" value="1"/>
</dbReference>
<accession>A0A699Z357</accession>
<reference evidence="2 3" key="1">
    <citation type="submission" date="2020-02" db="EMBL/GenBank/DDBJ databases">
        <title>Draft genome sequence of Haematococcus lacustris strain NIES-144.</title>
        <authorList>
            <person name="Morimoto D."/>
            <person name="Nakagawa S."/>
            <person name="Yoshida T."/>
            <person name="Sawayama S."/>
        </authorList>
    </citation>
    <scope>NUCLEOTIDE SEQUENCE [LARGE SCALE GENOMIC DNA]</scope>
    <source>
        <strain evidence="2 3">NIES-144</strain>
    </source>
</reference>
<dbReference type="AlphaFoldDB" id="A0A699Z357"/>
<keyword evidence="3" id="KW-1185">Reference proteome</keyword>
<dbReference type="GO" id="GO:0009507">
    <property type="term" value="C:chloroplast"/>
    <property type="evidence" value="ECO:0007669"/>
    <property type="project" value="TreeGrafter"/>
</dbReference>
<sequence>MQLSSSSPAAFASSRRYTVQCSSSSRSAPTSTVDFARAAVNKLRTFSTHASESARRQLAALDREHSLREKAARLGKRVEEAARDLDQTYQVRRRARNGLEYVQRRWPAWQKQLDEFSETWVGKATIVTGIVLIVSSPLWLAIPLTATL</sequence>
<dbReference type="EMBL" id="BLLF01000655">
    <property type="protein sequence ID" value="GFH13818.1"/>
    <property type="molecule type" value="Genomic_DNA"/>
</dbReference>
<dbReference type="PANTHER" id="PTHR36356:SF1">
    <property type="entry name" value="EXPRESSED PROTEIN"/>
    <property type="match status" value="1"/>
</dbReference>
<dbReference type="Proteomes" id="UP000485058">
    <property type="component" value="Unassembled WGS sequence"/>
</dbReference>
<protein>
    <submittedName>
        <fullName evidence="2">Uncharacterized protein</fullName>
    </submittedName>
</protein>
<name>A0A699Z357_HAELA</name>
<proteinExistence type="predicted"/>
<keyword evidence="1" id="KW-0812">Transmembrane</keyword>
<feature type="non-terminal residue" evidence="2">
    <location>
        <position position="1"/>
    </location>
</feature>
<keyword evidence="1" id="KW-0472">Membrane</keyword>
<evidence type="ECO:0000313" key="2">
    <source>
        <dbReference type="EMBL" id="GFH13818.1"/>
    </source>
</evidence>
<feature type="transmembrane region" description="Helical" evidence="1">
    <location>
        <begin position="120"/>
        <end position="142"/>
    </location>
</feature>
<feature type="non-terminal residue" evidence="2">
    <location>
        <position position="148"/>
    </location>
</feature>
<evidence type="ECO:0000313" key="3">
    <source>
        <dbReference type="Proteomes" id="UP000485058"/>
    </source>
</evidence>
<gene>
    <name evidence="2" type="ORF">HaLaN_09769</name>
</gene>
<evidence type="ECO:0000256" key="1">
    <source>
        <dbReference type="SAM" id="Phobius"/>
    </source>
</evidence>
<organism evidence="2 3">
    <name type="scientific">Haematococcus lacustris</name>
    <name type="common">Green alga</name>
    <name type="synonym">Haematococcus pluvialis</name>
    <dbReference type="NCBI Taxonomy" id="44745"/>
    <lineage>
        <taxon>Eukaryota</taxon>
        <taxon>Viridiplantae</taxon>
        <taxon>Chlorophyta</taxon>
        <taxon>core chlorophytes</taxon>
        <taxon>Chlorophyceae</taxon>
        <taxon>CS clade</taxon>
        <taxon>Chlamydomonadales</taxon>
        <taxon>Haematococcaceae</taxon>
        <taxon>Haematococcus</taxon>
    </lineage>
</organism>
<keyword evidence="1" id="KW-1133">Transmembrane helix</keyword>